<dbReference type="InterPro" id="IPR036322">
    <property type="entry name" value="WD40_repeat_dom_sf"/>
</dbReference>
<name>A0AAD5SV00_9FUNG</name>
<keyword evidence="5" id="KW-0539">Nucleus</keyword>
<dbReference type="CDD" id="cd00200">
    <property type="entry name" value="WD40"/>
    <property type="match status" value="1"/>
</dbReference>
<proteinExistence type="predicted"/>
<evidence type="ECO:0000256" key="1">
    <source>
        <dbReference type="ARBA" id="ARBA00004604"/>
    </source>
</evidence>
<dbReference type="PANTHER" id="PTHR19924">
    <property type="entry name" value="UTP15 U3 SMALL NUCLEOLAR RNA-ASSOCIATED PROTEIN 15 FAMILY MEMBER"/>
    <property type="match status" value="1"/>
</dbReference>
<reference evidence="8" key="1">
    <citation type="submission" date="2020-05" db="EMBL/GenBank/DDBJ databases">
        <title>Phylogenomic resolution of chytrid fungi.</title>
        <authorList>
            <person name="Stajich J.E."/>
            <person name="Amses K."/>
            <person name="Simmons R."/>
            <person name="Seto K."/>
            <person name="Myers J."/>
            <person name="Bonds A."/>
            <person name="Quandt C.A."/>
            <person name="Barry K."/>
            <person name="Liu P."/>
            <person name="Grigoriev I."/>
            <person name="Longcore J.E."/>
            <person name="James T.Y."/>
        </authorList>
    </citation>
    <scope>NUCLEOTIDE SEQUENCE</scope>
    <source>
        <strain evidence="8">JEL0513</strain>
    </source>
</reference>
<keyword evidence="9" id="KW-1185">Reference proteome</keyword>
<feature type="repeat" description="WD" evidence="6">
    <location>
        <begin position="98"/>
        <end position="139"/>
    </location>
</feature>
<dbReference type="Pfam" id="PF09384">
    <property type="entry name" value="UTP15_C"/>
    <property type="match status" value="1"/>
</dbReference>
<dbReference type="AlphaFoldDB" id="A0AAD5SV00"/>
<comment type="subcellular location">
    <subcellularLocation>
        <location evidence="1">Nucleus</location>
        <location evidence="1">Nucleolus</location>
    </subcellularLocation>
</comment>
<dbReference type="EMBL" id="JADGJH010001846">
    <property type="protein sequence ID" value="KAJ3108698.1"/>
    <property type="molecule type" value="Genomic_DNA"/>
</dbReference>
<feature type="repeat" description="WD" evidence="6">
    <location>
        <begin position="140"/>
        <end position="176"/>
    </location>
</feature>
<protein>
    <submittedName>
        <fullName evidence="8">SnoRNA-binding rRNA-processing protein</fullName>
    </submittedName>
</protein>
<evidence type="ECO:0000313" key="9">
    <source>
        <dbReference type="Proteomes" id="UP001211907"/>
    </source>
</evidence>
<evidence type="ECO:0000313" key="8">
    <source>
        <dbReference type="EMBL" id="KAJ3108698.1"/>
    </source>
</evidence>
<dbReference type="Proteomes" id="UP001211907">
    <property type="component" value="Unassembled WGS sequence"/>
</dbReference>
<gene>
    <name evidence="8" type="primary">UTP15</name>
    <name evidence="8" type="ORF">HK100_003399</name>
</gene>
<dbReference type="InterPro" id="IPR015943">
    <property type="entry name" value="WD40/YVTN_repeat-like_dom_sf"/>
</dbReference>
<keyword evidence="4" id="KW-0677">Repeat</keyword>
<keyword evidence="2" id="KW-0698">rRNA processing</keyword>
<dbReference type="InterPro" id="IPR018983">
    <property type="entry name" value="U3_snoRNA-assocProt_15_C"/>
</dbReference>
<evidence type="ECO:0000256" key="3">
    <source>
        <dbReference type="ARBA" id="ARBA00022574"/>
    </source>
</evidence>
<dbReference type="PANTHER" id="PTHR19924:SF26">
    <property type="entry name" value="U3 SMALL NUCLEOLAR RNA-ASSOCIATED PROTEIN 15 HOMOLOG"/>
    <property type="match status" value="1"/>
</dbReference>
<dbReference type="GO" id="GO:0045943">
    <property type="term" value="P:positive regulation of transcription by RNA polymerase I"/>
    <property type="evidence" value="ECO:0007669"/>
    <property type="project" value="TreeGrafter"/>
</dbReference>
<feature type="domain" description="U3 small nucleolar RNA-associated protein 15 C-terminal" evidence="7">
    <location>
        <begin position="336"/>
        <end position="474"/>
    </location>
</feature>
<evidence type="ECO:0000256" key="4">
    <source>
        <dbReference type="ARBA" id="ARBA00022737"/>
    </source>
</evidence>
<dbReference type="GO" id="GO:0006364">
    <property type="term" value="P:rRNA processing"/>
    <property type="evidence" value="ECO:0007669"/>
    <property type="project" value="UniProtKB-KW"/>
</dbReference>
<keyword evidence="3 6" id="KW-0853">WD repeat</keyword>
<feature type="repeat" description="WD" evidence="6">
    <location>
        <begin position="225"/>
        <end position="266"/>
    </location>
</feature>
<dbReference type="GO" id="GO:0005730">
    <property type="term" value="C:nucleolus"/>
    <property type="evidence" value="ECO:0007669"/>
    <property type="project" value="UniProtKB-SubCell"/>
</dbReference>
<dbReference type="PROSITE" id="PS50294">
    <property type="entry name" value="WD_REPEATS_REGION"/>
    <property type="match status" value="3"/>
</dbReference>
<organism evidence="8 9">
    <name type="scientific">Physocladia obscura</name>
    <dbReference type="NCBI Taxonomy" id="109957"/>
    <lineage>
        <taxon>Eukaryota</taxon>
        <taxon>Fungi</taxon>
        <taxon>Fungi incertae sedis</taxon>
        <taxon>Chytridiomycota</taxon>
        <taxon>Chytridiomycota incertae sedis</taxon>
        <taxon>Chytridiomycetes</taxon>
        <taxon>Chytridiales</taxon>
        <taxon>Chytriomycetaceae</taxon>
        <taxon>Physocladia</taxon>
    </lineage>
</organism>
<dbReference type="SMART" id="SM00320">
    <property type="entry name" value="WD40"/>
    <property type="match status" value="7"/>
</dbReference>
<dbReference type="PRINTS" id="PR00320">
    <property type="entry name" value="GPROTEINBRPT"/>
</dbReference>
<dbReference type="InterPro" id="IPR020472">
    <property type="entry name" value="WD40_PAC1"/>
</dbReference>
<evidence type="ECO:0000256" key="2">
    <source>
        <dbReference type="ARBA" id="ARBA00022552"/>
    </source>
</evidence>
<dbReference type="InterPro" id="IPR019775">
    <property type="entry name" value="WD40_repeat_CS"/>
</dbReference>
<comment type="caution">
    <text evidence="8">The sequence shown here is derived from an EMBL/GenBank/DDBJ whole genome shotgun (WGS) entry which is preliminary data.</text>
</comment>
<evidence type="ECO:0000256" key="6">
    <source>
        <dbReference type="PROSITE-ProRule" id="PRU00221"/>
    </source>
</evidence>
<sequence>MNSLLNENQQSPVLVKEYASVSHVEFCPAKPHDFAVTSSTRVQIYSCASHTVKKTLSRFKETAYSGSFRSDGKILVAADYSGAVQIFDLSSRAILRTFSGHKDTVRVAKFSSNVTQVLTASDDKTVRIWDLPSESALYVFDDHQDHVRSAAISPDNPNIILTGSYDHTVRLWDTRSPTPNIATMQHNHPVESVLFLPGSSLIASAGSNKLKIWNVLAGCSHFQTLSNHQKSITTMCMDGSGRRLLTGSLDNQVKIYNIEDYQVSHSLKYPAPILSMAVSPDDTHIVVGMASGLLSIRQRVVKTHEIAQVATARATQKARGGTLAHFTRGSAHRAGPDDLRVEERRKQKMKEYDQMLRAFRYGDALDSALRTAQAAGVVVSLVEELVHRGGLGIALGARDDAGLEPVARFVVENIANPRFTATLVFVAETILDMYAPVIGQSVLIDELFLKLRTNIERELSLQQTLKKTMGLLESVMLASQKLI</sequence>
<accession>A0AAD5SV00</accession>
<dbReference type="Pfam" id="PF00400">
    <property type="entry name" value="WD40"/>
    <property type="match status" value="4"/>
</dbReference>
<dbReference type="InterPro" id="IPR001680">
    <property type="entry name" value="WD40_rpt"/>
</dbReference>
<dbReference type="SUPFAM" id="SSF50978">
    <property type="entry name" value="WD40 repeat-like"/>
    <property type="match status" value="1"/>
</dbReference>
<evidence type="ECO:0000256" key="5">
    <source>
        <dbReference type="ARBA" id="ARBA00023242"/>
    </source>
</evidence>
<dbReference type="PROSITE" id="PS50082">
    <property type="entry name" value="WD_REPEATS_2"/>
    <property type="match status" value="3"/>
</dbReference>
<dbReference type="Gene3D" id="2.130.10.10">
    <property type="entry name" value="YVTN repeat-like/Quinoprotein amine dehydrogenase"/>
    <property type="match status" value="2"/>
</dbReference>
<evidence type="ECO:0000259" key="7">
    <source>
        <dbReference type="Pfam" id="PF09384"/>
    </source>
</evidence>
<dbReference type="PROSITE" id="PS00678">
    <property type="entry name" value="WD_REPEATS_1"/>
    <property type="match status" value="2"/>
</dbReference>